<evidence type="ECO:0000313" key="3">
    <source>
        <dbReference type="Proteomes" id="UP000292052"/>
    </source>
</evidence>
<keyword evidence="3" id="KW-1185">Reference proteome</keyword>
<evidence type="ECO:0000313" key="2">
    <source>
        <dbReference type="EMBL" id="RZC32949.1"/>
    </source>
</evidence>
<gene>
    <name evidence="2" type="ORF">BDFB_001869</name>
</gene>
<dbReference type="Gene3D" id="3.40.50.300">
    <property type="entry name" value="P-loop containing nucleotide triphosphate hydrolases"/>
    <property type="match status" value="1"/>
</dbReference>
<protein>
    <submittedName>
        <fullName evidence="2">Uncharacterized protein</fullName>
    </submittedName>
</protein>
<sequence length="279" mass="31749">MKEVNLRKRKARKDVNDDKIKAAVKQKSSGVVSSGSCIFTFILFIVTLLIYDVILVAQDTVDVQAVKTDLLNNVYNQTEAVSIIIDSLNRLYNNEQHVQIVNFIGSTGVGKTFIANVLKRHFHPSVYELNGFFDNIQKNVLHKIKRASSSYPNLIVIDDLTVTDIDKLLNFLKEIPQEVMALVVCIFNIQETDNDLHHSISYAHSDKIIKKFNKAEILHKVAKFHEFDRNQASDWVIKQLILRGVDPQLHSDIVESVLLDQNVRYHGLKGLSSKINLEL</sequence>
<keyword evidence="1" id="KW-0472">Membrane</keyword>
<proteinExistence type="predicted"/>
<reference evidence="2 3" key="1">
    <citation type="submission" date="2017-03" db="EMBL/GenBank/DDBJ databases">
        <title>Genome of the blue death feigning beetle - Asbolus verrucosus.</title>
        <authorList>
            <person name="Rider S.D."/>
        </authorList>
    </citation>
    <scope>NUCLEOTIDE SEQUENCE [LARGE SCALE GENOMIC DNA]</scope>
    <source>
        <strain evidence="2">Butters</strain>
        <tissue evidence="2">Head and leg muscle</tissue>
    </source>
</reference>
<dbReference type="InterPro" id="IPR027417">
    <property type="entry name" value="P-loop_NTPase"/>
</dbReference>
<organism evidence="2 3">
    <name type="scientific">Asbolus verrucosus</name>
    <name type="common">Desert ironclad beetle</name>
    <dbReference type="NCBI Taxonomy" id="1661398"/>
    <lineage>
        <taxon>Eukaryota</taxon>
        <taxon>Metazoa</taxon>
        <taxon>Ecdysozoa</taxon>
        <taxon>Arthropoda</taxon>
        <taxon>Hexapoda</taxon>
        <taxon>Insecta</taxon>
        <taxon>Pterygota</taxon>
        <taxon>Neoptera</taxon>
        <taxon>Endopterygota</taxon>
        <taxon>Coleoptera</taxon>
        <taxon>Polyphaga</taxon>
        <taxon>Cucujiformia</taxon>
        <taxon>Tenebrionidae</taxon>
        <taxon>Pimeliinae</taxon>
        <taxon>Asbolus</taxon>
    </lineage>
</organism>
<evidence type="ECO:0000256" key="1">
    <source>
        <dbReference type="SAM" id="Phobius"/>
    </source>
</evidence>
<dbReference type="Proteomes" id="UP000292052">
    <property type="component" value="Unassembled WGS sequence"/>
</dbReference>
<feature type="transmembrane region" description="Helical" evidence="1">
    <location>
        <begin position="31"/>
        <end position="51"/>
    </location>
</feature>
<dbReference type="SUPFAM" id="SSF52540">
    <property type="entry name" value="P-loop containing nucleoside triphosphate hydrolases"/>
    <property type="match status" value="1"/>
</dbReference>
<keyword evidence="1" id="KW-0812">Transmembrane</keyword>
<comment type="caution">
    <text evidence="2">The sequence shown here is derived from an EMBL/GenBank/DDBJ whole genome shotgun (WGS) entry which is preliminary data.</text>
</comment>
<dbReference type="EMBL" id="QDEB01093130">
    <property type="protein sequence ID" value="RZC32949.1"/>
    <property type="molecule type" value="Genomic_DNA"/>
</dbReference>
<dbReference type="AlphaFoldDB" id="A0A482VKC9"/>
<accession>A0A482VKC9</accession>
<keyword evidence="1" id="KW-1133">Transmembrane helix</keyword>
<name>A0A482VKC9_ASBVE</name>
<dbReference type="OrthoDB" id="8191652at2759"/>